<feature type="signal peptide" evidence="1">
    <location>
        <begin position="1"/>
        <end position="22"/>
    </location>
</feature>
<sequence length="140" mass="16192">MTKFSTLVCVLLIAFLKGFSEAETFYPNIACHPGFNDTEVGTRLLEFYAEECQQNAYGEMCYERCVFQLADILEDHLYALSEESSMLEMHFKYDEELRTKLAKRVIADCSAELVASEKLPCEEKTKLWKCFEKALVHLYS</sequence>
<evidence type="ECO:0000256" key="1">
    <source>
        <dbReference type="SAM" id="SignalP"/>
    </source>
</evidence>
<evidence type="ECO:0000313" key="3">
    <source>
        <dbReference type="Proteomes" id="UP001642540"/>
    </source>
</evidence>
<dbReference type="Gene3D" id="1.10.238.20">
    <property type="entry name" value="Pheromone/general odorant binding protein domain"/>
    <property type="match status" value="1"/>
</dbReference>
<accession>A0ABP1PLW7</accession>
<protein>
    <recommendedName>
        <fullName evidence="4">Odorant-binding protein</fullName>
    </recommendedName>
</protein>
<dbReference type="SUPFAM" id="SSF47565">
    <property type="entry name" value="Insect pheromone/odorant-binding proteins"/>
    <property type="match status" value="1"/>
</dbReference>
<evidence type="ECO:0000313" key="2">
    <source>
        <dbReference type="EMBL" id="CAL8068745.1"/>
    </source>
</evidence>
<keyword evidence="3" id="KW-1185">Reference proteome</keyword>
<keyword evidence="1" id="KW-0732">Signal</keyword>
<dbReference type="EMBL" id="CAXLJM020000002">
    <property type="protein sequence ID" value="CAL8068745.1"/>
    <property type="molecule type" value="Genomic_DNA"/>
</dbReference>
<reference evidence="2 3" key="1">
    <citation type="submission" date="2024-08" db="EMBL/GenBank/DDBJ databases">
        <authorList>
            <person name="Cucini C."/>
            <person name="Frati F."/>
        </authorList>
    </citation>
    <scope>NUCLEOTIDE SEQUENCE [LARGE SCALE GENOMIC DNA]</scope>
</reference>
<name>A0ABP1PLW7_9HEXA</name>
<organism evidence="2 3">
    <name type="scientific">Orchesella dallaii</name>
    <dbReference type="NCBI Taxonomy" id="48710"/>
    <lineage>
        <taxon>Eukaryota</taxon>
        <taxon>Metazoa</taxon>
        <taxon>Ecdysozoa</taxon>
        <taxon>Arthropoda</taxon>
        <taxon>Hexapoda</taxon>
        <taxon>Collembola</taxon>
        <taxon>Entomobryomorpha</taxon>
        <taxon>Entomobryoidea</taxon>
        <taxon>Orchesellidae</taxon>
        <taxon>Orchesellinae</taxon>
        <taxon>Orchesella</taxon>
    </lineage>
</organism>
<dbReference type="Proteomes" id="UP001642540">
    <property type="component" value="Unassembled WGS sequence"/>
</dbReference>
<feature type="chain" id="PRO_5046256223" description="Odorant-binding protein" evidence="1">
    <location>
        <begin position="23"/>
        <end position="140"/>
    </location>
</feature>
<dbReference type="InterPro" id="IPR036728">
    <property type="entry name" value="PBP_GOBP_sf"/>
</dbReference>
<evidence type="ECO:0008006" key="4">
    <source>
        <dbReference type="Google" id="ProtNLM"/>
    </source>
</evidence>
<comment type="caution">
    <text evidence="2">The sequence shown here is derived from an EMBL/GenBank/DDBJ whole genome shotgun (WGS) entry which is preliminary data.</text>
</comment>
<gene>
    <name evidence="2" type="ORF">ODALV1_LOCUS441</name>
</gene>
<proteinExistence type="predicted"/>